<feature type="domain" description="EamA" evidence="7">
    <location>
        <begin position="13"/>
        <end position="142"/>
    </location>
</feature>
<comment type="subcellular location">
    <subcellularLocation>
        <location evidence="1">Cell membrane</location>
        <topology evidence="1">Multi-pass membrane protein</topology>
    </subcellularLocation>
</comment>
<feature type="transmembrane region" description="Helical" evidence="6">
    <location>
        <begin position="292"/>
        <end position="310"/>
    </location>
</feature>
<keyword evidence="3 6" id="KW-0812">Transmembrane</keyword>
<proteinExistence type="predicted"/>
<keyword evidence="9" id="KW-1185">Reference proteome</keyword>
<sequence>MSAAHLQAQPRLLAVVALLLNATTWGLSWWPFRHLHGQGLHPLWVTCLVYMVSALAITLWRPAAWRQLAGSPALWVIVLASGGTNAAFNWAVTVGEVTRVVLLFYLTPLWTVLLAWGLLGERPTRAVLGRLALALGGAVLVITAGSSGSGGSSSSSASPAGLGHMADALGVLGGLCFALNNVMLRREAAQPEEARALAMFAGGALVAGLVAVLCSARIGVFGLAGIGWPAGDVGQWWLPTLALALAFLVANLALQYGAARLPANVAAVVMPTEVPIATLTAMWLGGEAVQPAVWLGGALILGATLLAAFGERR</sequence>
<dbReference type="Proteomes" id="UP001057498">
    <property type="component" value="Chromosome"/>
</dbReference>
<protein>
    <recommendedName>
        <fullName evidence="7">EamA domain-containing protein</fullName>
    </recommendedName>
</protein>
<dbReference type="PANTHER" id="PTHR42920:SF5">
    <property type="entry name" value="EAMA DOMAIN-CONTAINING PROTEIN"/>
    <property type="match status" value="1"/>
</dbReference>
<feature type="transmembrane region" description="Helical" evidence="6">
    <location>
        <begin position="266"/>
        <end position="286"/>
    </location>
</feature>
<evidence type="ECO:0000256" key="5">
    <source>
        <dbReference type="ARBA" id="ARBA00023136"/>
    </source>
</evidence>
<feature type="transmembrane region" description="Helical" evidence="6">
    <location>
        <begin position="42"/>
        <end position="60"/>
    </location>
</feature>
<evidence type="ECO:0000313" key="8">
    <source>
        <dbReference type="EMBL" id="BDI07104.1"/>
    </source>
</evidence>
<dbReference type="InterPro" id="IPR000620">
    <property type="entry name" value="EamA_dom"/>
</dbReference>
<organism evidence="8 9">
    <name type="scientific">Sphaerotilus microaerophilus</name>
    <dbReference type="NCBI Taxonomy" id="2914710"/>
    <lineage>
        <taxon>Bacteria</taxon>
        <taxon>Pseudomonadati</taxon>
        <taxon>Pseudomonadota</taxon>
        <taxon>Betaproteobacteria</taxon>
        <taxon>Burkholderiales</taxon>
        <taxon>Sphaerotilaceae</taxon>
        <taxon>Sphaerotilus</taxon>
    </lineage>
</organism>
<evidence type="ECO:0000256" key="2">
    <source>
        <dbReference type="ARBA" id="ARBA00022475"/>
    </source>
</evidence>
<evidence type="ECO:0000313" key="9">
    <source>
        <dbReference type="Proteomes" id="UP001057498"/>
    </source>
</evidence>
<dbReference type="InterPro" id="IPR051258">
    <property type="entry name" value="Diverse_Substrate_Transporter"/>
</dbReference>
<feature type="transmembrane region" description="Helical" evidence="6">
    <location>
        <begin position="131"/>
        <end position="150"/>
    </location>
</feature>
<name>A0ABM7YRA5_9BURK</name>
<dbReference type="RefSeq" id="WP_251970328.1">
    <property type="nucleotide sequence ID" value="NZ_AP025730.1"/>
</dbReference>
<gene>
    <name evidence="8" type="ORF">CATMQ487_40740</name>
</gene>
<evidence type="ECO:0000256" key="3">
    <source>
        <dbReference type="ARBA" id="ARBA00022692"/>
    </source>
</evidence>
<evidence type="ECO:0000256" key="1">
    <source>
        <dbReference type="ARBA" id="ARBA00004651"/>
    </source>
</evidence>
<accession>A0ABM7YRA5</accession>
<evidence type="ECO:0000256" key="6">
    <source>
        <dbReference type="SAM" id="Phobius"/>
    </source>
</evidence>
<feature type="transmembrane region" description="Helical" evidence="6">
    <location>
        <begin position="162"/>
        <end position="184"/>
    </location>
</feature>
<reference evidence="8" key="1">
    <citation type="submission" date="2022-04" db="EMBL/GenBank/DDBJ databases">
        <title>Whole genome sequence of Sphaerotilus sp. FB-5.</title>
        <authorList>
            <person name="Takeda M."/>
            <person name="Narihara S."/>
            <person name="Akimoto M."/>
            <person name="Akimoto R."/>
            <person name="Nishiyashiki S."/>
            <person name="Murakami T."/>
        </authorList>
    </citation>
    <scope>NUCLEOTIDE SEQUENCE</scope>
    <source>
        <strain evidence="8">FB-5</strain>
    </source>
</reference>
<feature type="transmembrane region" description="Helical" evidence="6">
    <location>
        <begin position="196"/>
        <end position="224"/>
    </location>
</feature>
<keyword evidence="4 6" id="KW-1133">Transmembrane helix</keyword>
<keyword evidence="5 6" id="KW-0472">Membrane</keyword>
<dbReference type="EMBL" id="AP025730">
    <property type="protein sequence ID" value="BDI07104.1"/>
    <property type="molecule type" value="Genomic_DNA"/>
</dbReference>
<keyword evidence="2" id="KW-1003">Cell membrane</keyword>
<feature type="transmembrane region" description="Helical" evidence="6">
    <location>
        <begin position="72"/>
        <end position="91"/>
    </location>
</feature>
<feature type="transmembrane region" description="Helical" evidence="6">
    <location>
        <begin position="12"/>
        <end position="30"/>
    </location>
</feature>
<evidence type="ECO:0000256" key="4">
    <source>
        <dbReference type="ARBA" id="ARBA00022989"/>
    </source>
</evidence>
<feature type="transmembrane region" description="Helical" evidence="6">
    <location>
        <begin position="97"/>
        <end position="119"/>
    </location>
</feature>
<dbReference type="SUPFAM" id="SSF103481">
    <property type="entry name" value="Multidrug resistance efflux transporter EmrE"/>
    <property type="match status" value="2"/>
</dbReference>
<dbReference type="InterPro" id="IPR037185">
    <property type="entry name" value="EmrE-like"/>
</dbReference>
<evidence type="ECO:0000259" key="7">
    <source>
        <dbReference type="Pfam" id="PF00892"/>
    </source>
</evidence>
<dbReference type="Pfam" id="PF00892">
    <property type="entry name" value="EamA"/>
    <property type="match status" value="1"/>
</dbReference>
<feature type="transmembrane region" description="Helical" evidence="6">
    <location>
        <begin position="236"/>
        <end position="254"/>
    </location>
</feature>
<dbReference type="PANTHER" id="PTHR42920">
    <property type="entry name" value="OS03G0707200 PROTEIN-RELATED"/>
    <property type="match status" value="1"/>
</dbReference>